<organism evidence="7 8">
    <name type="scientific">Candidatus Nanosynbacter featherlites</name>
    <dbReference type="NCBI Taxonomy" id="2572088"/>
    <lineage>
        <taxon>Bacteria</taxon>
        <taxon>Candidatus Saccharimonadota</taxon>
        <taxon>Candidatus Saccharimonadia</taxon>
        <taxon>Candidatus Nanosynbacterales</taxon>
        <taxon>Candidatus Nanosynbacteraceae</taxon>
        <taxon>Candidatus Nanosynbacter</taxon>
    </lineage>
</organism>
<evidence type="ECO:0000256" key="3">
    <source>
        <dbReference type="ARBA" id="ARBA00022777"/>
    </source>
</evidence>
<evidence type="ECO:0000256" key="1">
    <source>
        <dbReference type="ARBA" id="ARBA00011066"/>
    </source>
</evidence>
<comment type="similarity">
    <text evidence="1 5">Belongs to the carbamate kinase family.</text>
</comment>
<proteinExistence type="inferred from homology"/>
<gene>
    <name evidence="7" type="primary">arcC</name>
    <name evidence="7" type="ORF">FBF37_03580</name>
</gene>
<evidence type="ECO:0000256" key="5">
    <source>
        <dbReference type="PIRNR" id="PIRNR000723"/>
    </source>
</evidence>
<keyword evidence="3 5" id="KW-0418">Kinase</keyword>
<evidence type="ECO:0000256" key="2">
    <source>
        <dbReference type="ARBA" id="ARBA00022679"/>
    </source>
</evidence>
<dbReference type="FunFam" id="3.40.1160.10:FF:000007">
    <property type="entry name" value="Carbamate kinase"/>
    <property type="match status" value="1"/>
</dbReference>
<dbReference type="GO" id="GO:0008804">
    <property type="term" value="F:carbamate kinase activity"/>
    <property type="evidence" value="ECO:0007669"/>
    <property type="project" value="UniProtKB-UniRule"/>
</dbReference>
<dbReference type="PANTHER" id="PTHR30409:SF1">
    <property type="entry name" value="CARBAMATE KINASE-RELATED"/>
    <property type="match status" value="1"/>
</dbReference>
<dbReference type="EMBL" id="CP040004">
    <property type="protein sequence ID" value="QCT42514.1"/>
    <property type="molecule type" value="Genomic_DNA"/>
</dbReference>
<evidence type="ECO:0000256" key="4">
    <source>
        <dbReference type="NCBIfam" id="TIGR00746"/>
    </source>
</evidence>
<dbReference type="InterPro" id="IPR001048">
    <property type="entry name" value="Asp/Glu/Uridylate_kinase"/>
</dbReference>
<accession>A0A4P9A3U5</accession>
<feature type="domain" description="Aspartate/glutamate/uridylate kinase" evidence="6">
    <location>
        <begin position="6"/>
        <end position="297"/>
    </location>
</feature>
<dbReference type="SUPFAM" id="SSF53633">
    <property type="entry name" value="Carbamate kinase-like"/>
    <property type="match status" value="1"/>
</dbReference>
<evidence type="ECO:0000313" key="8">
    <source>
        <dbReference type="Proteomes" id="UP000310639"/>
    </source>
</evidence>
<dbReference type="PANTHER" id="PTHR30409">
    <property type="entry name" value="CARBAMATE KINASE"/>
    <property type="match status" value="1"/>
</dbReference>
<dbReference type="KEGG" id="nft:FBF37_03580"/>
<sequence>MDKQRTIVVALGGNALQKQGEASSEAQRRVAAETIRQLLPLVQAGHKVAIVHGNGPQVGNIVLHEEAVNTDDVPSLPLDDCGAMSQGLIGFWLQQAFQDSFRAHQMTDKHAVSLVTQTIVSGDDAVFQNPTKPIGPFYSEEEAKAVQAERGYVVKEDAGRGWRRVVPSPKPVEIVEAPIIKALVEAGVLVVSTGGGGIPVLRQEDGTLKGVEAVIDKDFGAATLANLLHADTLLILTSVDAAKVNFNQPNEEALGQISAEEMQKHIDDGQFAAGSMLPKVQAALQFVSGGGGRTAVITSLEKTTEAIDGTAGTRIVS</sequence>
<dbReference type="Pfam" id="PF00696">
    <property type="entry name" value="AA_kinase"/>
    <property type="match status" value="1"/>
</dbReference>
<dbReference type="PRINTS" id="PR01469">
    <property type="entry name" value="CARBMTKINASE"/>
</dbReference>
<evidence type="ECO:0000313" key="7">
    <source>
        <dbReference type="EMBL" id="QCT42514.1"/>
    </source>
</evidence>
<dbReference type="Gene3D" id="3.40.1160.10">
    <property type="entry name" value="Acetylglutamate kinase-like"/>
    <property type="match status" value="1"/>
</dbReference>
<dbReference type="CDD" id="cd04235">
    <property type="entry name" value="AAK_CK"/>
    <property type="match status" value="1"/>
</dbReference>
<dbReference type="InterPro" id="IPR036393">
    <property type="entry name" value="AceGlu_kinase-like_sf"/>
</dbReference>
<dbReference type="AlphaFoldDB" id="A0A4P9A3U5"/>
<name>A0A4P9A3U5_9BACT</name>
<reference evidence="7 8" key="1">
    <citation type="submission" date="2019-04" db="EMBL/GenBank/DDBJ databases">
        <title>Saccharibacteria TM7 genomes.</title>
        <authorList>
            <person name="Bor B."/>
            <person name="He X."/>
            <person name="Chen T."/>
            <person name="Dewhirst F.E."/>
        </authorList>
    </citation>
    <scope>NUCLEOTIDE SEQUENCE [LARGE SCALE GENOMIC DNA]</scope>
    <source>
        <strain evidence="7 8">BB001</strain>
    </source>
</reference>
<dbReference type="NCBIfam" id="NF009007">
    <property type="entry name" value="PRK12352.1"/>
    <property type="match status" value="1"/>
</dbReference>
<dbReference type="PIRSF" id="PIRSF000723">
    <property type="entry name" value="Carbamate_kin"/>
    <property type="match status" value="1"/>
</dbReference>
<dbReference type="OrthoDB" id="9766717at2"/>
<dbReference type="NCBIfam" id="TIGR00746">
    <property type="entry name" value="arcC"/>
    <property type="match status" value="1"/>
</dbReference>
<keyword evidence="8" id="KW-1185">Reference proteome</keyword>
<dbReference type="Proteomes" id="UP000310639">
    <property type="component" value="Chromosome"/>
</dbReference>
<keyword evidence="2 5" id="KW-0808">Transferase</keyword>
<evidence type="ECO:0000259" key="6">
    <source>
        <dbReference type="Pfam" id="PF00696"/>
    </source>
</evidence>
<dbReference type="InterPro" id="IPR003964">
    <property type="entry name" value="Carb_kinase"/>
</dbReference>
<protein>
    <recommendedName>
        <fullName evidence="4 5">Carbamate kinase</fullName>
    </recommendedName>
</protein>
<dbReference type="GO" id="GO:0005829">
    <property type="term" value="C:cytosol"/>
    <property type="evidence" value="ECO:0007669"/>
    <property type="project" value="TreeGrafter"/>
</dbReference>
<dbReference type="RefSeq" id="WP_138079551.1">
    <property type="nucleotide sequence ID" value="NZ_CP040004.1"/>
</dbReference>
<dbReference type="GO" id="GO:0019546">
    <property type="term" value="P:L-arginine deiminase pathway"/>
    <property type="evidence" value="ECO:0007669"/>
    <property type="project" value="TreeGrafter"/>
</dbReference>